<name>A0A480ANV3_9BURK</name>
<dbReference type="SMART" id="SM00987">
    <property type="entry name" value="UreE_C"/>
    <property type="match status" value="1"/>
</dbReference>
<dbReference type="Gene3D" id="3.40.470.10">
    <property type="entry name" value="Uracil-DNA glycosylase-like domain"/>
    <property type="match status" value="1"/>
</dbReference>
<accession>A0A480ANV3</accession>
<dbReference type="Proteomes" id="UP000301751">
    <property type="component" value="Unassembled WGS sequence"/>
</dbReference>
<comment type="caution">
    <text evidence="2">The sequence shown here is derived from an EMBL/GenBank/DDBJ whole genome shotgun (WGS) entry which is preliminary data.</text>
</comment>
<dbReference type="InterPro" id="IPR026353">
    <property type="entry name" value="Hypoxan-DNA_Glyclase"/>
</dbReference>
<keyword evidence="3" id="KW-1185">Reference proteome</keyword>
<dbReference type="AlphaFoldDB" id="A0A480ANV3"/>
<dbReference type="SMART" id="SM00986">
    <property type="entry name" value="UDG"/>
    <property type="match status" value="1"/>
</dbReference>
<feature type="domain" description="Uracil-DNA glycosylase-like" evidence="1">
    <location>
        <begin position="26"/>
        <end position="177"/>
    </location>
</feature>
<sequence>MPLNAVQLGDGAVQHSRAKPPLQGLAAVAGPDTRLLLLGSFPGVASLAAQQYYGHPRNQFWPLLSAIWNLDLVALPYAARLAAMQDRGLGLWDVHASCHRQGSLDSAIRGAVPNDLPGLAARLPKLQAIAHNGGESARAMRVTAALGLPVHRLPSSSPANASWSFERKRASWAAVFHQHGLA</sequence>
<evidence type="ECO:0000259" key="1">
    <source>
        <dbReference type="SMART" id="SM00986"/>
    </source>
</evidence>
<dbReference type="EMBL" id="BJCL01000005">
    <property type="protein sequence ID" value="GCL63254.1"/>
    <property type="molecule type" value="Genomic_DNA"/>
</dbReference>
<dbReference type="InterPro" id="IPR005122">
    <property type="entry name" value="Uracil-DNA_glycosylase-like"/>
</dbReference>
<dbReference type="Pfam" id="PF03167">
    <property type="entry name" value="UDG"/>
    <property type="match status" value="1"/>
</dbReference>
<reference evidence="3" key="1">
    <citation type="submission" date="2019-03" db="EMBL/GenBank/DDBJ databases">
        <title>Aquabacterium pictum sp.nov., the first bacteriochlorophyll a-containing freshwater bacterium in the genus Aquabacterium of the class Betaproteobacteria.</title>
        <authorList>
            <person name="Hirose S."/>
            <person name="Tank M."/>
            <person name="Hara E."/>
            <person name="Tamaki H."/>
            <person name="Takaichi S."/>
            <person name="Haruta S."/>
            <person name="Hanada S."/>
        </authorList>
    </citation>
    <scope>NUCLEOTIDE SEQUENCE [LARGE SCALE GENOMIC DNA]</scope>
    <source>
        <strain evidence="3">W35</strain>
    </source>
</reference>
<dbReference type="InterPro" id="IPR036895">
    <property type="entry name" value="Uracil-DNA_glycosylase-like_sf"/>
</dbReference>
<dbReference type="OrthoDB" id="9799921at2"/>
<evidence type="ECO:0000313" key="2">
    <source>
        <dbReference type="EMBL" id="GCL63254.1"/>
    </source>
</evidence>
<organism evidence="2 3">
    <name type="scientific">Pseudaquabacterium pictum</name>
    <dbReference type="NCBI Taxonomy" id="2315236"/>
    <lineage>
        <taxon>Bacteria</taxon>
        <taxon>Pseudomonadati</taxon>
        <taxon>Pseudomonadota</taxon>
        <taxon>Betaproteobacteria</taxon>
        <taxon>Burkholderiales</taxon>
        <taxon>Sphaerotilaceae</taxon>
        <taxon>Pseudaquabacterium</taxon>
    </lineage>
</organism>
<gene>
    <name evidence="2" type="ORF">AQPW35_23350</name>
</gene>
<evidence type="ECO:0000313" key="3">
    <source>
        <dbReference type="Proteomes" id="UP000301751"/>
    </source>
</evidence>
<dbReference type="SUPFAM" id="SSF52141">
    <property type="entry name" value="Uracil-DNA glycosylase-like"/>
    <property type="match status" value="1"/>
</dbReference>
<proteinExistence type="predicted"/>
<dbReference type="CDD" id="cd10032">
    <property type="entry name" value="UDG-F6_HDG"/>
    <property type="match status" value="1"/>
</dbReference>
<protein>
    <submittedName>
        <fullName evidence="2">DNA-deoxyinosine glycosylase</fullName>
    </submittedName>
</protein>
<dbReference type="NCBIfam" id="TIGR04274">
    <property type="entry name" value="hypoxanDNAglyco"/>
    <property type="match status" value="1"/>
</dbReference>
<dbReference type="RefSeq" id="WP_137732995.1">
    <property type="nucleotide sequence ID" value="NZ_BJCL01000005.1"/>
</dbReference>